<dbReference type="Proteomes" id="UP001596395">
    <property type="component" value="Unassembled WGS sequence"/>
</dbReference>
<accession>A0ABD5VBB8</accession>
<evidence type="ECO:0000313" key="4">
    <source>
        <dbReference type="Proteomes" id="UP001596395"/>
    </source>
</evidence>
<organism evidence="3 4">
    <name type="scientific">Halorubellus litoreus</name>
    <dbReference type="NCBI Taxonomy" id="755308"/>
    <lineage>
        <taxon>Archaea</taxon>
        <taxon>Methanobacteriati</taxon>
        <taxon>Methanobacteriota</taxon>
        <taxon>Stenosarchaea group</taxon>
        <taxon>Halobacteria</taxon>
        <taxon>Halobacteriales</taxon>
        <taxon>Halorubellaceae</taxon>
        <taxon>Halorubellus</taxon>
    </lineage>
</organism>
<dbReference type="InterPro" id="IPR054566">
    <property type="entry name" value="ManC/GMP-like_b-helix"/>
</dbReference>
<dbReference type="InterPro" id="IPR049577">
    <property type="entry name" value="GMPP_N"/>
</dbReference>
<feature type="domain" description="Nucleotidyl transferase" evidence="1">
    <location>
        <begin position="7"/>
        <end position="269"/>
    </location>
</feature>
<dbReference type="Pfam" id="PF00483">
    <property type="entry name" value="NTP_transferase"/>
    <property type="match status" value="1"/>
</dbReference>
<evidence type="ECO:0000259" key="1">
    <source>
        <dbReference type="Pfam" id="PF00483"/>
    </source>
</evidence>
<name>A0ABD5VBB8_9EURY</name>
<reference evidence="3 4" key="1">
    <citation type="journal article" date="2019" name="Int. J. Syst. Evol. Microbiol.">
        <title>The Global Catalogue of Microorganisms (GCM) 10K type strain sequencing project: providing services to taxonomists for standard genome sequencing and annotation.</title>
        <authorList>
            <consortium name="The Broad Institute Genomics Platform"/>
            <consortium name="The Broad Institute Genome Sequencing Center for Infectious Disease"/>
            <person name="Wu L."/>
            <person name="Ma J."/>
        </authorList>
    </citation>
    <scope>NUCLEOTIDE SEQUENCE [LARGE SCALE GENOMIC DNA]</scope>
    <source>
        <strain evidence="3 4">GX26</strain>
    </source>
</reference>
<dbReference type="PANTHER" id="PTHR46390:SF1">
    <property type="entry name" value="MANNOSE-1-PHOSPHATE GUANYLYLTRANSFERASE"/>
    <property type="match status" value="1"/>
</dbReference>
<protein>
    <submittedName>
        <fullName evidence="3">Mannose-1-phosphate guanylyltransferase</fullName>
    </submittedName>
</protein>
<dbReference type="EMBL" id="JBHSXN010000001">
    <property type="protein sequence ID" value="MFC6952178.1"/>
    <property type="molecule type" value="Genomic_DNA"/>
</dbReference>
<dbReference type="PANTHER" id="PTHR46390">
    <property type="entry name" value="MANNOSE-1-PHOSPHATE GUANYLYLTRANSFERASE"/>
    <property type="match status" value="1"/>
</dbReference>
<dbReference type="Pfam" id="PF22640">
    <property type="entry name" value="ManC_GMP_beta-helix"/>
    <property type="match status" value="1"/>
</dbReference>
<keyword evidence="4" id="KW-1185">Reference proteome</keyword>
<dbReference type="SUPFAM" id="SSF53448">
    <property type="entry name" value="Nucleotide-diphospho-sugar transferases"/>
    <property type="match status" value="1"/>
</dbReference>
<dbReference type="Gene3D" id="3.90.550.10">
    <property type="entry name" value="Spore Coat Polysaccharide Biosynthesis Protein SpsA, Chain A"/>
    <property type="match status" value="1"/>
</dbReference>
<dbReference type="GO" id="GO:0016779">
    <property type="term" value="F:nucleotidyltransferase activity"/>
    <property type="evidence" value="ECO:0007669"/>
    <property type="project" value="UniProtKB-KW"/>
</dbReference>
<evidence type="ECO:0000313" key="3">
    <source>
        <dbReference type="EMBL" id="MFC6952178.1"/>
    </source>
</evidence>
<dbReference type="RefSeq" id="WP_336349663.1">
    <property type="nucleotide sequence ID" value="NZ_JAZAQL010000001.1"/>
</dbReference>
<dbReference type="InterPro" id="IPR051161">
    <property type="entry name" value="Mannose-6P_isomerase_type2"/>
</dbReference>
<dbReference type="CDD" id="cd02509">
    <property type="entry name" value="GDP-M1P_Guanylyltransferase"/>
    <property type="match status" value="1"/>
</dbReference>
<keyword evidence="3" id="KW-0808">Transferase</keyword>
<dbReference type="InterPro" id="IPR029044">
    <property type="entry name" value="Nucleotide-diphossugar_trans"/>
</dbReference>
<sequence>MDVPVVACVLAGGTGTRLYPASRSDRPKQFLALDGECSLLAETVDRVAFADETVVLTGDRHAAAVREHAPDATVFVEPEPKDTGPALAYAAQRVRDEFGECVMCCVPADHHVDGDFAAVARHAARVAVDTDGLVTMGVEPTRPATGYGYVEPAAFQQTADGGEYAPVAAFREKPDRATAEQLLDLGCLWNAGVFAWTPDAFLRECEETPLSSLAEDALDLESAFAVAPAISVDYAVLERTSDAYVVPATFAWDDLGSWDALARILDADTDGNAVLGSDDGPAGDAILVDTTDSVVATDDAHVSVVDCEDIVVAAFDDRVLVAPRDASQRVRDVVAELRERDAF</sequence>
<dbReference type="AlphaFoldDB" id="A0ABD5VBB8"/>
<evidence type="ECO:0000259" key="2">
    <source>
        <dbReference type="Pfam" id="PF22640"/>
    </source>
</evidence>
<keyword evidence="3" id="KW-0548">Nucleotidyltransferase</keyword>
<dbReference type="SUPFAM" id="SSF159283">
    <property type="entry name" value="Guanosine diphospho-D-mannose pyrophosphorylase/mannose-6-phosphate isomerase linker domain"/>
    <property type="match status" value="1"/>
</dbReference>
<gene>
    <name evidence="3" type="ORF">ACFQGB_04810</name>
</gene>
<feature type="domain" description="MannoseP isomerase/GMP-like beta-helix" evidence="2">
    <location>
        <begin position="283"/>
        <end position="337"/>
    </location>
</feature>
<dbReference type="InterPro" id="IPR005835">
    <property type="entry name" value="NTP_transferase_dom"/>
</dbReference>
<proteinExistence type="predicted"/>
<comment type="caution">
    <text evidence="3">The sequence shown here is derived from an EMBL/GenBank/DDBJ whole genome shotgun (WGS) entry which is preliminary data.</text>
</comment>